<proteinExistence type="predicted"/>
<protein>
    <submittedName>
        <fullName evidence="1">Uncharacterized protein</fullName>
    </submittedName>
</protein>
<dbReference type="Proteomes" id="UP001054837">
    <property type="component" value="Unassembled WGS sequence"/>
</dbReference>
<evidence type="ECO:0000313" key="2">
    <source>
        <dbReference type="Proteomes" id="UP001054837"/>
    </source>
</evidence>
<organism evidence="1 2">
    <name type="scientific">Caerostris darwini</name>
    <dbReference type="NCBI Taxonomy" id="1538125"/>
    <lineage>
        <taxon>Eukaryota</taxon>
        <taxon>Metazoa</taxon>
        <taxon>Ecdysozoa</taxon>
        <taxon>Arthropoda</taxon>
        <taxon>Chelicerata</taxon>
        <taxon>Arachnida</taxon>
        <taxon>Araneae</taxon>
        <taxon>Araneomorphae</taxon>
        <taxon>Entelegynae</taxon>
        <taxon>Araneoidea</taxon>
        <taxon>Araneidae</taxon>
        <taxon>Caerostris</taxon>
    </lineage>
</organism>
<keyword evidence="2" id="KW-1185">Reference proteome</keyword>
<name>A0AAV4UFM5_9ARAC</name>
<reference evidence="1 2" key="1">
    <citation type="submission" date="2021-06" db="EMBL/GenBank/DDBJ databases">
        <title>Caerostris darwini draft genome.</title>
        <authorList>
            <person name="Kono N."/>
            <person name="Arakawa K."/>
        </authorList>
    </citation>
    <scope>NUCLEOTIDE SEQUENCE [LARGE SCALE GENOMIC DNA]</scope>
</reference>
<accession>A0AAV4UFM5</accession>
<gene>
    <name evidence="1" type="ORF">CDAR_220461</name>
</gene>
<comment type="caution">
    <text evidence="1">The sequence shown here is derived from an EMBL/GenBank/DDBJ whole genome shotgun (WGS) entry which is preliminary data.</text>
</comment>
<dbReference type="EMBL" id="BPLQ01011204">
    <property type="protein sequence ID" value="GIY56556.1"/>
    <property type="molecule type" value="Genomic_DNA"/>
</dbReference>
<dbReference type="AlphaFoldDB" id="A0AAV4UFM5"/>
<sequence>MTGSLFFRKYTRTSSFQSPIVRARFQFSPKPNLFLAKGARTHTFRTIRNLDNKYVYTIHKRGKIFFPGPENDSRRAKTLQTSPFDLLPNRIRRRSARIKRGNENYAVLIFREARIN</sequence>
<evidence type="ECO:0000313" key="1">
    <source>
        <dbReference type="EMBL" id="GIY56556.1"/>
    </source>
</evidence>